<dbReference type="Proteomes" id="UP001652660">
    <property type="component" value="Chromosome 10e"/>
</dbReference>
<dbReference type="RefSeq" id="XP_071923404.1">
    <property type="nucleotide sequence ID" value="XM_072067303.1"/>
</dbReference>
<organism evidence="1 4">
    <name type="scientific">Coffea arabica</name>
    <name type="common">Arabian coffee</name>
    <dbReference type="NCBI Taxonomy" id="13443"/>
    <lineage>
        <taxon>Eukaryota</taxon>
        <taxon>Viridiplantae</taxon>
        <taxon>Streptophyta</taxon>
        <taxon>Embryophyta</taxon>
        <taxon>Tracheophyta</taxon>
        <taxon>Spermatophyta</taxon>
        <taxon>Magnoliopsida</taxon>
        <taxon>eudicotyledons</taxon>
        <taxon>Gunneridae</taxon>
        <taxon>Pentapetalae</taxon>
        <taxon>asterids</taxon>
        <taxon>lamiids</taxon>
        <taxon>Gentianales</taxon>
        <taxon>Rubiaceae</taxon>
        <taxon>Ixoroideae</taxon>
        <taxon>Gardenieae complex</taxon>
        <taxon>Bertiereae - Coffeeae clade</taxon>
        <taxon>Coffeeae</taxon>
        <taxon>Coffea</taxon>
    </lineage>
</organism>
<dbReference type="RefSeq" id="XP_071923405.1">
    <property type="nucleotide sequence ID" value="XM_072067304.1"/>
</dbReference>
<gene>
    <name evidence="2 3 4" type="primary">LOC140015287</name>
</gene>
<evidence type="ECO:0000313" key="4">
    <source>
        <dbReference type="RefSeq" id="XP_071923406.1"/>
    </source>
</evidence>
<accession>A0ABM4VV45</accession>
<reference evidence="2 3" key="1">
    <citation type="submission" date="2025-05" db="UniProtKB">
        <authorList>
            <consortium name="RefSeq"/>
        </authorList>
    </citation>
    <scope>IDENTIFICATION</scope>
    <source>
        <tissue evidence="2 3">Leaves</tissue>
    </source>
</reference>
<dbReference type="RefSeq" id="XP_071923406.1">
    <property type="nucleotide sequence ID" value="XM_072067305.1"/>
</dbReference>
<keyword evidence="1" id="KW-1185">Reference proteome</keyword>
<evidence type="ECO:0000313" key="1">
    <source>
        <dbReference type="Proteomes" id="UP001652660"/>
    </source>
</evidence>
<proteinExistence type="predicted"/>
<evidence type="ECO:0000313" key="2">
    <source>
        <dbReference type="RefSeq" id="XP_071923404.1"/>
    </source>
</evidence>
<sequence>MIKEASFSEEIFAVFWDKNSLDEFSGKLPRIRWPFDSCEEPSLKLILCHLLEQEFCCRVRWLCFHVGGVMPGFWKKREKSSRSYIHRVPFGYIETGVCFPGSTLEGDSKLLLKAVVLLLEKNVVVHSQIINDVSTNKDGTSKSSDILVGFTTRTKDRTNVMPTRTTQSGGLPQYMLTFSLGKLWDLGRCNGAWENCDDYCSDSCKARQRYPEDQESIAKSEGDTEYIKKKKKESDLKPFRKVKGGTLIICPIALLG</sequence>
<dbReference type="GeneID" id="140015287"/>
<name>A0ABM4VV45_COFAR</name>
<protein>
    <submittedName>
        <fullName evidence="2 3">Uncharacterized protein</fullName>
    </submittedName>
</protein>
<evidence type="ECO:0000313" key="3">
    <source>
        <dbReference type="RefSeq" id="XP_071923405.1"/>
    </source>
</evidence>